<dbReference type="AlphaFoldDB" id="A0A3N4GPC7"/>
<keyword evidence="5" id="KW-1185">Reference proteome</keyword>
<dbReference type="EMBL" id="RKMH01000004">
    <property type="protein sequence ID" value="RPA64773.1"/>
    <property type="molecule type" value="Genomic_DNA"/>
</dbReference>
<evidence type="ECO:0000313" key="4">
    <source>
        <dbReference type="EMBL" id="RPA64773.1"/>
    </source>
</evidence>
<evidence type="ECO:0000259" key="3">
    <source>
        <dbReference type="PROSITE" id="PS50975"/>
    </source>
</evidence>
<dbReference type="FunFam" id="3.30.1490.20:FF:000020">
    <property type="entry name" value="Protein lysine acetyltransferase"/>
    <property type="match status" value="1"/>
</dbReference>
<dbReference type="SUPFAM" id="SSF51735">
    <property type="entry name" value="NAD(P)-binding Rossmann-fold domains"/>
    <property type="match status" value="1"/>
</dbReference>
<name>A0A3N4GPC7_9ACTN</name>
<dbReference type="InterPro" id="IPR011761">
    <property type="entry name" value="ATP-grasp"/>
</dbReference>
<protein>
    <submittedName>
        <fullName evidence="4">CoA-binding protein</fullName>
    </submittedName>
</protein>
<dbReference type="Proteomes" id="UP000267536">
    <property type="component" value="Unassembled WGS sequence"/>
</dbReference>
<comment type="similarity">
    <text evidence="1">In the N-terminal section; belongs to the acetate CoA ligase alpha subunit family.</text>
</comment>
<feature type="domain" description="ATP-grasp" evidence="3">
    <location>
        <begin position="498"/>
        <end position="549"/>
    </location>
</feature>
<reference evidence="4 5" key="1">
    <citation type="submission" date="2018-11" db="EMBL/GenBank/DDBJ databases">
        <title>Draft genome sequence of Gordonia sp. RS15-1S isolated from rice stems.</title>
        <authorList>
            <person name="Muangham S."/>
        </authorList>
    </citation>
    <scope>NUCLEOTIDE SEQUENCE [LARGE SCALE GENOMIC DNA]</scope>
    <source>
        <strain evidence="4 5">RS15-1S</strain>
    </source>
</reference>
<proteinExistence type="inferred from homology"/>
<dbReference type="SUPFAM" id="SSF52210">
    <property type="entry name" value="Succinyl-CoA synthetase domains"/>
    <property type="match status" value="2"/>
</dbReference>
<accession>A0A3N4GPC7</accession>
<dbReference type="GO" id="GO:0046872">
    <property type="term" value="F:metal ion binding"/>
    <property type="evidence" value="ECO:0007669"/>
    <property type="project" value="InterPro"/>
</dbReference>
<sequence>MNTVLAPAHRLDRLLAPQSVAIVGASTTPGALGASVLDNLERGGFPGAIHLVNPRRPLIGDRQAVASIDELPEGIDCAILAVPGAAVLDAVRALAARRTGAVVIFSAGFAEGGEAGRAAQNELSAIASQSGMLVLGPNCLGLVNHNAAAALTFVESTIAPTTARERALGIVSQSGAMAAVLGVVVSARDIPISLSVSTGNEAATGVEDFVEHLVADDQTHVVLMLVEQFRDPQRFLAAAAAARRAGKTLVLLHPGTSDAARESAATHTGAMAGDHAVMATLVHRAGVIRVDTLEELADVGEIALRSAPALPEGPAVIGESGAFKALTLDLAERVGLPLPAVDDAGFPSLRDAVPDFVALSNPLDITAQGLVDPEIYRRVIDATLADPRFGSVIVNLIQTDERTTAIKIPPVLAALRAAPPTKPVIVAGMDEGAPVDDATVAALRELGVSYFPSPERVLRALARLTDAATGAVRPPKAAAAASAALPSPGPVIAEYRAKEYLASFGIPFPEGGFAANADEAVRLAERVGYPVVAKAQSAALSHKSDAGGVLLGLDDPAAVRDAWDRLHANVGAYDPSICLDGVLIETMGAQGIELIIGGRREPGWGPVLLIGFGGVTAELNRDVRLIAADLSADEVAAELLQLRGAPLLTGFRGSAPCDVDAVAQLVATLGSVMLAAEEITEIDLNPVVVRPGEQGATAAIALDALIITAPTAQNR</sequence>
<dbReference type="PANTHER" id="PTHR42793">
    <property type="entry name" value="COA BINDING DOMAIN CONTAINING PROTEIN"/>
    <property type="match status" value="1"/>
</dbReference>
<dbReference type="Gene3D" id="3.30.470.20">
    <property type="entry name" value="ATP-grasp fold, B domain"/>
    <property type="match status" value="1"/>
</dbReference>
<keyword evidence="2" id="KW-0547">Nucleotide-binding</keyword>
<dbReference type="Pfam" id="PF13380">
    <property type="entry name" value="CoA_binding_2"/>
    <property type="match status" value="1"/>
</dbReference>
<dbReference type="InterPro" id="IPR036291">
    <property type="entry name" value="NAD(P)-bd_dom_sf"/>
</dbReference>
<dbReference type="SUPFAM" id="SSF56059">
    <property type="entry name" value="Glutathione synthetase ATP-binding domain-like"/>
    <property type="match status" value="1"/>
</dbReference>
<gene>
    <name evidence="4" type="ORF">EF294_06570</name>
</gene>
<dbReference type="Gene3D" id="3.30.1490.20">
    <property type="entry name" value="ATP-grasp fold, A domain"/>
    <property type="match status" value="1"/>
</dbReference>
<dbReference type="PROSITE" id="PS50975">
    <property type="entry name" value="ATP_GRASP"/>
    <property type="match status" value="1"/>
</dbReference>
<evidence type="ECO:0000256" key="2">
    <source>
        <dbReference type="PROSITE-ProRule" id="PRU00409"/>
    </source>
</evidence>
<organism evidence="4 5">
    <name type="scientific">Gordonia oryzae</name>
    <dbReference type="NCBI Taxonomy" id="2487349"/>
    <lineage>
        <taxon>Bacteria</taxon>
        <taxon>Bacillati</taxon>
        <taxon>Actinomycetota</taxon>
        <taxon>Actinomycetes</taxon>
        <taxon>Mycobacteriales</taxon>
        <taxon>Gordoniaceae</taxon>
        <taxon>Gordonia</taxon>
    </lineage>
</organism>
<evidence type="ECO:0000256" key="1">
    <source>
        <dbReference type="ARBA" id="ARBA00060888"/>
    </source>
</evidence>
<dbReference type="InterPro" id="IPR003781">
    <property type="entry name" value="CoA-bd"/>
</dbReference>
<dbReference type="Pfam" id="PF13607">
    <property type="entry name" value="Succ_CoA_lig"/>
    <property type="match status" value="1"/>
</dbReference>
<dbReference type="Gene3D" id="3.40.50.720">
    <property type="entry name" value="NAD(P)-binding Rossmann-like Domain"/>
    <property type="match status" value="1"/>
</dbReference>
<evidence type="ECO:0000313" key="5">
    <source>
        <dbReference type="Proteomes" id="UP000267536"/>
    </source>
</evidence>
<dbReference type="OrthoDB" id="190266at2"/>
<keyword evidence="2" id="KW-0067">ATP-binding</keyword>
<dbReference type="RefSeq" id="WP_123927068.1">
    <property type="nucleotide sequence ID" value="NZ_JBPSDP010000004.1"/>
</dbReference>
<dbReference type="InterPro" id="IPR032875">
    <property type="entry name" value="Succ_CoA_lig_flav_dom"/>
</dbReference>
<dbReference type="Gene3D" id="3.40.50.261">
    <property type="entry name" value="Succinyl-CoA synthetase domains"/>
    <property type="match status" value="2"/>
</dbReference>
<dbReference type="GO" id="GO:0005524">
    <property type="term" value="F:ATP binding"/>
    <property type="evidence" value="ECO:0007669"/>
    <property type="project" value="UniProtKB-UniRule"/>
</dbReference>
<dbReference type="SMART" id="SM00881">
    <property type="entry name" value="CoA_binding"/>
    <property type="match status" value="1"/>
</dbReference>
<dbReference type="Pfam" id="PF13549">
    <property type="entry name" value="ATP-grasp_5"/>
    <property type="match status" value="1"/>
</dbReference>
<dbReference type="InterPro" id="IPR016102">
    <property type="entry name" value="Succinyl-CoA_synth-like"/>
</dbReference>
<dbReference type="InterPro" id="IPR013815">
    <property type="entry name" value="ATP_grasp_subdomain_1"/>
</dbReference>
<dbReference type="PANTHER" id="PTHR42793:SF1">
    <property type="entry name" value="PEPTIDYL-LYSINE N-ACETYLTRANSFERASE PATZ"/>
    <property type="match status" value="1"/>
</dbReference>
<comment type="caution">
    <text evidence="4">The sequence shown here is derived from an EMBL/GenBank/DDBJ whole genome shotgun (WGS) entry which is preliminary data.</text>
</comment>